<keyword evidence="1" id="KW-0732">Signal</keyword>
<dbReference type="OrthoDB" id="5858785at2759"/>
<reference evidence="2 3" key="1">
    <citation type="submission" date="2020-04" db="EMBL/GenBank/DDBJ databases">
        <authorList>
            <person name="Laetsch R D."/>
            <person name="Stevens L."/>
            <person name="Kumar S."/>
            <person name="Blaxter L. M."/>
        </authorList>
    </citation>
    <scope>NUCLEOTIDE SEQUENCE [LARGE SCALE GENOMIC DNA]</scope>
</reference>
<evidence type="ECO:0000313" key="2">
    <source>
        <dbReference type="EMBL" id="CAB3404429.1"/>
    </source>
</evidence>
<protein>
    <submittedName>
        <fullName evidence="2">Uncharacterized protein</fullName>
    </submittedName>
</protein>
<name>A0A8S1EW54_9PELO</name>
<evidence type="ECO:0000256" key="1">
    <source>
        <dbReference type="SAM" id="SignalP"/>
    </source>
</evidence>
<keyword evidence="3" id="KW-1185">Reference proteome</keyword>
<dbReference type="AlphaFoldDB" id="A0A8S1EW54"/>
<feature type="chain" id="PRO_5035925051" evidence="1">
    <location>
        <begin position="16"/>
        <end position="386"/>
    </location>
</feature>
<gene>
    <name evidence="2" type="ORF">CBOVIS_LOCUS6766</name>
</gene>
<sequence>MKLILLLFFLNNVCGSILDVFRSIGIEYEVYGEGRLIPEKQHCKPYTLDMNEFVNSLNTNEMSEYGREILKSRIYSSFKTICESFNITTDSKGAPATLTTVPSKIHMRFMDRFELAWNTLKFERDLKSLFLENKINNPFLDGISKETIAASGSTDVLDFAHRTTVFPKKCNVEQMTVETNICFNISEIPQSGMVYALAHAGEFLHNEDVYAYYEIPEFVLITPQSVIPVDLAKCKVLFGTYIYCFEELDTQCDVRSLSDCPIYAYKSDEEFVLRRNFGTAHIYATTETELDLMQNGTKMDVPGRIFTVRMSFGVKDDSDVDIGITPHMDVEKSQFAPLLPESLAVLKRDKKTRLFMTQKRGTNMLSHKHYDQGAWDAVRSFFDRFI</sequence>
<feature type="signal peptide" evidence="1">
    <location>
        <begin position="1"/>
        <end position="15"/>
    </location>
</feature>
<accession>A0A8S1EW54</accession>
<proteinExistence type="predicted"/>
<comment type="caution">
    <text evidence="2">The sequence shown here is derived from an EMBL/GenBank/DDBJ whole genome shotgun (WGS) entry which is preliminary data.</text>
</comment>
<organism evidence="2 3">
    <name type="scientific">Caenorhabditis bovis</name>
    <dbReference type="NCBI Taxonomy" id="2654633"/>
    <lineage>
        <taxon>Eukaryota</taxon>
        <taxon>Metazoa</taxon>
        <taxon>Ecdysozoa</taxon>
        <taxon>Nematoda</taxon>
        <taxon>Chromadorea</taxon>
        <taxon>Rhabditida</taxon>
        <taxon>Rhabditina</taxon>
        <taxon>Rhabditomorpha</taxon>
        <taxon>Rhabditoidea</taxon>
        <taxon>Rhabditidae</taxon>
        <taxon>Peloderinae</taxon>
        <taxon>Caenorhabditis</taxon>
    </lineage>
</organism>
<dbReference type="EMBL" id="CADEPM010000004">
    <property type="protein sequence ID" value="CAB3404429.1"/>
    <property type="molecule type" value="Genomic_DNA"/>
</dbReference>
<evidence type="ECO:0000313" key="3">
    <source>
        <dbReference type="Proteomes" id="UP000494206"/>
    </source>
</evidence>
<dbReference type="Proteomes" id="UP000494206">
    <property type="component" value="Unassembled WGS sequence"/>
</dbReference>